<sequence length="501" mass="55697">MLVFGNNALFAGLDMMKGSDIYIYIMKRLIFKGFARHFFLSLLILAMGISSVAGQEGTPDKKPNIVFIMADDLGLTDINSFDPLKRTFYETPNIDRLAAEGMKFLNAYTNAANCSPTRAALVSGQYYPRQPIYHVGDSGPGAMIPAENAHALPTEKITEAEMLGQAGYSTALIGKWHLGDPPAHGPGQQGYDYNIGGYGAGNPGSWEGGYFNPGNNPHIADARQGEYLTDYLTRKAIAYIDDHRGGPFYLNLSFYTPHSPFQAPEELVEKYDRKKGDRGHSHSAYAAMIERLDRNVGKILDALEERELARNTVVIFYSDNGGRGGYGFLGHGEANITDNAPLKGGKGTFYEGGIRVPLIIRWPGVVAPGSTSREPVISIDFYPTYLELAGMDNPRHYPLDGLSLVPLLEDPKASLKRDNLYWHFPGYPNNAWRTTPVSVIRSGSWKLLKFYETNDFQLYNLQEDAGEEQNLAGSRPKQRDKLKRKLEEWLERTGAPLPQWP</sequence>
<evidence type="ECO:0000313" key="9">
    <source>
        <dbReference type="Proteomes" id="UP000184041"/>
    </source>
</evidence>
<evidence type="ECO:0000256" key="4">
    <source>
        <dbReference type="ARBA" id="ARBA00022729"/>
    </source>
</evidence>
<dbReference type="InterPro" id="IPR000917">
    <property type="entry name" value="Sulfatase_N"/>
</dbReference>
<comment type="cofactor">
    <cofactor evidence="1">
        <name>Ca(2+)</name>
        <dbReference type="ChEBI" id="CHEBI:29108"/>
    </cofactor>
</comment>
<reference evidence="8 9" key="1">
    <citation type="submission" date="2016-11" db="EMBL/GenBank/DDBJ databases">
        <authorList>
            <person name="Jaros S."/>
            <person name="Januszkiewicz K."/>
            <person name="Wedrychowicz H."/>
        </authorList>
    </citation>
    <scope>NUCLEOTIDE SEQUENCE [LARGE SCALE GENOMIC DNA]</scope>
    <source>
        <strain evidence="8 9">DSM 21986</strain>
    </source>
</reference>
<dbReference type="AlphaFoldDB" id="A0A1M5DRT8"/>
<evidence type="ECO:0000256" key="5">
    <source>
        <dbReference type="ARBA" id="ARBA00022801"/>
    </source>
</evidence>
<evidence type="ECO:0000256" key="6">
    <source>
        <dbReference type="ARBA" id="ARBA00022837"/>
    </source>
</evidence>
<dbReference type="Pfam" id="PF00884">
    <property type="entry name" value="Sulfatase"/>
    <property type="match status" value="1"/>
</dbReference>
<evidence type="ECO:0000259" key="7">
    <source>
        <dbReference type="Pfam" id="PF00884"/>
    </source>
</evidence>
<keyword evidence="9" id="KW-1185">Reference proteome</keyword>
<dbReference type="InterPro" id="IPR024607">
    <property type="entry name" value="Sulfatase_CS"/>
</dbReference>
<dbReference type="PROSITE" id="PS00149">
    <property type="entry name" value="SULFATASE_2"/>
    <property type="match status" value="1"/>
</dbReference>
<gene>
    <name evidence="8" type="ORF">SAMN05443144_11213</name>
</gene>
<organism evidence="8 9">
    <name type="scientific">Fodinibius roseus</name>
    <dbReference type="NCBI Taxonomy" id="1194090"/>
    <lineage>
        <taxon>Bacteria</taxon>
        <taxon>Pseudomonadati</taxon>
        <taxon>Balneolota</taxon>
        <taxon>Balneolia</taxon>
        <taxon>Balneolales</taxon>
        <taxon>Balneolaceae</taxon>
        <taxon>Fodinibius</taxon>
    </lineage>
</organism>
<dbReference type="Gene3D" id="3.40.720.10">
    <property type="entry name" value="Alkaline Phosphatase, subunit A"/>
    <property type="match status" value="1"/>
</dbReference>
<evidence type="ECO:0000313" key="8">
    <source>
        <dbReference type="EMBL" id="SHF69645.1"/>
    </source>
</evidence>
<accession>A0A1M5DRT8</accession>
<dbReference type="InterPro" id="IPR050738">
    <property type="entry name" value="Sulfatase"/>
</dbReference>
<keyword evidence="3" id="KW-0479">Metal-binding</keyword>
<dbReference type="GO" id="GO:0046872">
    <property type="term" value="F:metal ion binding"/>
    <property type="evidence" value="ECO:0007669"/>
    <property type="project" value="UniProtKB-KW"/>
</dbReference>
<dbReference type="SUPFAM" id="SSF53649">
    <property type="entry name" value="Alkaline phosphatase-like"/>
    <property type="match status" value="1"/>
</dbReference>
<name>A0A1M5DRT8_9BACT</name>
<feature type="domain" description="Sulfatase N-terminal" evidence="7">
    <location>
        <begin position="63"/>
        <end position="391"/>
    </location>
</feature>
<proteinExistence type="inferred from homology"/>
<dbReference type="STRING" id="1194090.SAMN05443144_11213"/>
<dbReference type="CDD" id="cd16144">
    <property type="entry name" value="ARS_like"/>
    <property type="match status" value="1"/>
</dbReference>
<dbReference type="Proteomes" id="UP000184041">
    <property type="component" value="Unassembled WGS sequence"/>
</dbReference>
<evidence type="ECO:0000256" key="3">
    <source>
        <dbReference type="ARBA" id="ARBA00022723"/>
    </source>
</evidence>
<dbReference type="Gene3D" id="3.30.1120.10">
    <property type="match status" value="1"/>
</dbReference>
<protein>
    <submittedName>
        <fullName evidence="8">Arylsulfatase A</fullName>
    </submittedName>
</protein>
<evidence type="ECO:0000256" key="1">
    <source>
        <dbReference type="ARBA" id="ARBA00001913"/>
    </source>
</evidence>
<comment type="similarity">
    <text evidence="2">Belongs to the sulfatase family.</text>
</comment>
<dbReference type="GO" id="GO:0004065">
    <property type="term" value="F:arylsulfatase activity"/>
    <property type="evidence" value="ECO:0007669"/>
    <property type="project" value="TreeGrafter"/>
</dbReference>
<dbReference type="EMBL" id="FQUS01000012">
    <property type="protein sequence ID" value="SHF69645.1"/>
    <property type="molecule type" value="Genomic_DNA"/>
</dbReference>
<keyword evidence="4" id="KW-0732">Signal</keyword>
<dbReference type="PANTHER" id="PTHR42693:SF42">
    <property type="entry name" value="ARYLSULFATASE G"/>
    <property type="match status" value="1"/>
</dbReference>
<dbReference type="InterPro" id="IPR017850">
    <property type="entry name" value="Alkaline_phosphatase_core_sf"/>
</dbReference>
<keyword evidence="5" id="KW-0378">Hydrolase</keyword>
<dbReference type="OrthoDB" id="9765065at2"/>
<dbReference type="PANTHER" id="PTHR42693">
    <property type="entry name" value="ARYLSULFATASE FAMILY MEMBER"/>
    <property type="match status" value="1"/>
</dbReference>
<keyword evidence="6" id="KW-0106">Calcium</keyword>
<evidence type="ECO:0000256" key="2">
    <source>
        <dbReference type="ARBA" id="ARBA00008779"/>
    </source>
</evidence>